<accession>A0A9D4UVF3</accession>
<dbReference type="Pfam" id="PF00849">
    <property type="entry name" value="PseudoU_synth_2"/>
    <property type="match status" value="1"/>
</dbReference>
<proteinExistence type="predicted"/>
<dbReference type="PANTHER" id="PTHR21600:SF52">
    <property type="entry name" value="PSEUDOURIDINE SYNTHASE RSUA_RLUA-LIKE DOMAIN-CONTAINING PROTEIN"/>
    <property type="match status" value="1"/>
</dbReference>
<dbReference type="OrthoDB" id="424794at2759"/>
<dbReference type="EMBL" id="JABFUD020000010">
    <property type="protein sequence ID" value="KAI5074552.1"/>
    <property type="molecule type" value="Genomic_DNA"/>
</dbReference>
<feature type="domain" description="Pseudouridine synthase RsuA/RluA-like" evidence="1">
    <location>
        <begin position="219"/>
        <end position="387"/>
    </location>
</feature>
<dbReference type="GO" id="GO:0000455">
    <property type="term" value="P:enzyme-directed rRNA pseudouridine synthesis"/>
    <property type="evidence" value="ECO:0007669"/>
    <property type="project" value="TreeGrafter"/>
</dbReference>
<dbReference type="AlphaFoldDB" id="A0A9D4UVF3"/>
<gene>
    <name evidence="2" type="ORF">GOP47_0010513</name>
</gene>
<dbReference type="InterPro" id="IPR020103">
    <property type="entry name" value="PsdUridine_synth_cat_dom_sf"/>
</dbReference>
<keyword evidence="3" id="KW-1185">Reference proteome</keyword>
<dbReference type="SUPFAM" id="SSF55120">
    <property type="entry name" value="Pseudouridine synthase"/>
    <property type="match status" value="1"/>
</dbReference>
<evidence type="ECO:0000313" key="3">
    <source>
        <dbReference type="Proteomes" id="UP000886520"/>
    </source>
</evidence>
<protein>
    <recommendedName>
        <fullName evidence="1">Pseudouridine synthase RsuA/RluA-like domain-containing protein</fullName>
    </recommendedName>
</protein>
<dbReference type="Gene3D" id="3.30.2350.10">
    <property type="entry name" value="Pseudouridine synthase"/>
    <property type="match status" value="1"/>
</dbReference>
<organism evidence="2 3">
    <name type="scientific">Adiantum capillus-veneris</name>
    <name type="common">Maidenhair fern</name>
    <dbReference type="NCBI Taxonomy" id="13818"/>
    <lineage>
        <taxon>Eukaryota</taxon>
        <taxon>Viridiplantae</taxon>
        <taxon>Streptophyta</taxon>
        <taxon>Embryophyta</taxon>
        <taxon>Tracheophyta</taxon>
        <taxon>Polypodiopsida</taxon>
        <taxon>Polypodiidae</taxon>
        <taxon>Polypodiales</taxon>
        <taxon>Pteridineae</taxon>
        <taxon>Pteridaceae</taxon>
        <taxon>Vittarioideae</taxon>
        <taxon>Adiantum</taxon>
    </lineage>
</organism>
<dbReference type="Proteomes" id="UP000886520">
    <property type="component" value="Chromosome 10"/>
</dbReference>
<evidence type="ECO:0000259" key="1">
    <source>
        <dbReference type="Pfam" id="PF00849"/>
    </source>
</evidence>
<dbReference type="GO" id="GO:0003723">
    <property type="term" value="F:RNA binding"/>
    <property type="evidence" value="ECO:0007669"/>
    <property type="project" value="InterPro"/>
</dbReference>
<dbReference type="PANTHER" id="PTHR21600">
    <property type="entry name" value="MITOCHONDRIAL RNA PSEUDOURIDINE SYNTHASE"/>
    <property type="match status" value="1"/>
</dbReference>
<dbReference type="GO" id="GO:0009982">
    <property type="term" value="F:pseudouridine synthase activity"/>
    <property type="evidence" value="ECO:0007669"/>
    <property type="project" value="InterPro"/>
</dbReference>
<dbReference type="InterPro" id="IPR006145">
    <property type="entry name" value="PsdUridine_synth_RsuA/RluA"/>
</dbReference>
<sequence length="480" mass="54170">MQVFKLWRASGTPLRLAPNSLLTCDKSAKAYPGWSVVQVRRRGLLRKEARAELQEKSAKNCLVLSPEDKIAYRLDSYSSLLPCPQQNIPPRIEHLVCLEDGYVIDLVSKSLDLPSKYVEQLVDFGAIYHAVVCPPPPEGSLTPLQWQLYKKAVALSHDKKRPSLKGKTIAEAQKTSRITSIYEGIEAGSYLRVHVHLKRFPRCYEIDWKSRIIAHMESYVVLDKPAGVPVGHSLDNFIECCAVFAGRSLGLDGPLRLTHQLDNCTEGCVVLAKTKEFSSEFHSLLRNREVKKYYLVLAAAPVPLGVITHYMRPGTRHPRILSPVHLPGWAECELEVLECKEVPWPAPEVEARYRVQNMGWQAKSVAYECKVQLLTGRTHQVRAQFASLIAPVIGDTMYMPAVGSFLKSPEVYPFQYMPAEVEEDTEVDTDTKMLTIDDKVLEDWIALHGPEPECTIGLQASEISWDDGAYVYKANDPWWR</sequence>
<dbReference type="CDD" id="cd02869">
    <property type="entry name" value="PseudoU_synth_RluA_like"/>
    <property type="match status" value="1"/>
</dbReference>
<reference evidence="2" key="1">
    <citation type="submission" date="2021-01" db="EMBL/GenBank/DDBJ databases">
        <title>Adiantum capillus-veneris genome.</title>
        <authorList>
            <person name="Fang Y."/>
            <person name="Liao Q."/>
        </authorList>
    </citation>
    <scope>NUCLEOTIDE SEQUENCE</scope>
    <source>
        <strain evidence="2">H3</strain>
        <tissue evidence="2">Leaf</tissue>
    </source>
</reference>
<name>A0A9D4UVF3_ADICA</name>
<dbReference type="InterPro" id="IPR050188">
    <property type="entry name" value="RluA_PseudoU_synthase"/>
</dbReference>
<evidence type="ECO:0000313" key="2">
    <source>
        <dbReference type="EMBL" id="KAI5074552.1"/>
    </source>
</evidence>
<comment type="caution">
    <text evidence="2">The sequence shown here is derived from an EMBL/GenBank/DDBJ whole genome shotgun (WGS) entry which is preliminary data.</text>
</comment>